<proteinExistence type="predicted"/>
<sequence length="641" mass="73289" precursor="true">MMDVTTQRALLKSREIRVKGIAMLVRSSRRLLNPWLLTMLLAIPSFSILAGDDKPALPAATPAASEDKISELIRLLGSEEFAERERAQTELSRLGLEAFDALHQAQYNEDVEISLRARYLIRAMNVQWFEEEDPVEVVRILKGYGEKSDIDRRSLMDQLTQLPPDQVLGPLCRLVRFETDNVLSKYAALKVLNLPVPQDDAAKQKVINTLNDTVGPSKRTAAGWIRTFAKSITAPEETIDTWTAHALAEHETLTHFPERTSREIVRDLYRWEVELLRKFNREEEMLAVIRRTIPLIEGAPDQLQEVVDWLAERNASTIVREIAAKFPQPFTTNPSLMYRMAEIELKSGNKQQAEEIADKALAIRPESLPDHLRVGYLLQERGLREWSEREYRSVMKNATAGTQYDIQARFFLSEMLHDFTEELEAANTLQGVCDLADKDPAVRDMMGRLRRNKPNGVYARMHYFYARHWNGAGDVAKEREALLKAVEYDDTDADVLIALFRLKEASDMVRTLTREKIETAAKGFRDDWQELRQAAEQAPNEQFRREYDEQIATACNQLAWLVSNTFGDFDEALAASKRSLELVPESAGYLDTLGRCYFAKKDLKMAIETQRRAVKLEPNSRQLKRQLDEFEKALAAQGAMP</sequence>
<name>D2R4R0_PIRSD</name>
<dbReference type="STRING" id="530564.Psta_2457"/>
<dbReference type="AlphaFoldDB" id="D2R4R0"/>
<dbReference type="Pfam" id="PF13181">
    <property type="entry name" value="TPR_8"/>
    <property type="match status" value="2"/>
</dbReference>
<dbReference type="eggNOG" id="COG0457">
    <property type="taxonomic scope" value="Bacteria"/>
</dbReference>
<reference evidence="4 5" key="1">
    <citation type="journal article" date="2009" name="Stand. Genomic Sci.">
        <title>Complete genome sequence of Pirellula staleyi type strain (ATCC 27377).</title>
        <authorList>
            <person name="Clum A."/>
            <person name="Tindall B.J."/>
            <person name="Sikorski J."/>
            <person name="Ivanova N."/>
            <person name="Mavrommatis K."/>
            <person name="Lucas S."/>
            <person name="Glavina del Rio T."/>
            <person name="Nolan M."/>
            <person name="Chen F."/>
            <person name="Tice H."/>
            <person name="Pitluck S."/>
            <person name="Cheng J.F."/>
            <person name="Chertkov O."/>
            <person name="Brettin T."/>
            <person name="Han C."/>
            <person name="Detter J.C."/>
            <person name="Kuske C."/>
            <person name="Bruce D."/>
            <person name="Goodwin L."/>
            <person name="Ovchinikova G."/>
            <person name="Pati A."/>
            <person name="Mikhailova N."/>
            <person name="Chen A."/>
            <person name="Palaniappan K."/>
            <person name="Land M."/>
            <person name="Hauser L."/>
            <person name="Chang Y.J."/>
            <person name="Jeffries C.D."/>
            <person name="Chain P."/>
            <person name="Rohde M."/>
            <person name="Goker M."/>
            <person name="Bristow J."/>
            <person name="Eisen J.A."/>
            <person name="Markowitz V."/>
            <person name="Hugenholtz P."/>
            <person name="Kyrpides N.C."/>
            <person name="Klenk H.P."/>
            <person name="Lapidus A."/>
        </authorList>
    </citation>
    <scope>NUCLEOTIDE SEQUENCE [LARGE SCALE GENOMIC DNA]</scope>
    <source>
        <strain evidence="5">ATCC 27377 / DSM 6068 / ICPB 4128</strain>
    </source>
</reference>
<keyword evidence="1" id="KW-0677">Repeat</keyword>
<evidence type="ECO:0000256" key="1">
    <source>
        <dbReference type="ARBA" id="ARBA00022737"/>
    </source>
</evidence>
<keyword evidence="2 3" id="KW-0802">TPR repeat</keyword>
<dbReference type="EMBL" id="CP001848">
    <property type="protein sequence ID" value="ADB17126.1"/>
    <property type="molecule type" value="Genomic_DNA"/>
</dbReference>
<evidence type="ECO:0000256" key="3">
    <source>
        <dbReference type="PROSITE-ProRule" id="PRU00339"/>
    </source>
</evidence>
<evidence type="ECO:0000313" key="5">
    <source>
        <dbReference type="Proteomes" id="UP000001887"/>
    </source>
</evidence>
<organism evidence="4 5">
    <name type="scientific">Pirellula staleyi (strain ATCC 27377 / DSM 6068 / ICPB 4128)</name>
    <name type="common">Pirella staleyi</name>
    <dbReference type="NCBI Taxonomy" id="530564"/>
    <lineage>
        <taxon>Bacteria</taxon>
        <taxon>Pseudomonadati</taxon>
        <taxon>Planctomycetota</taxon>
        <taxon>Planctomycetia</taxon>
        <taxon>Pirellulales</taxon>
        <taxon>Pirellulaceae</taxon>
        <taxon>Pirellula</taxon>
    </lineage>
</organism>
<feature type="repeat" description="TPR" evidence="3">
    <location>
        <begin position="334"/>
        <end position="367"/>
    </location>
</feature>
<dbReference type="HOGENOM" id="CLU_426903_0_0_0"/>
<dbReference type="Proteomes" id="UP000001887">
    <property type="component" value="Chromosome"/>
</dbReference>
<gene>
    <name evidence="4" type="ordered locus">Psta_2457</name>
</gene>
<protein>
    <submittedName>
        <fullName evidence="4">Tetratricopeptide TPR_2 repeat protein</fullName>
    </submittedName>
</protein>
<keyword evidence="5" id="KW-1185">Reference proteome</keyword>
<dbReference type="PANTHER" id="PTHR45586">
    <property type="entry name" value="TPR REPEAT-CONTAINING PROTEIN PA4667"/>
    <property type="match status" value="1"/>
</dbReference>
<dbReference type="SUPFAM" id="SSF48452">
    <property type="entry name" value="TPR-like"/>
    <property type="match status" value="1"/>
</dbReference>
<evidence type="ECO:0000256" key="2">
    <source>
        <dbReference type="ARBA" id="ARBA00022803"/>
    </source>
</evidence>
<dbReference type="SMART" id="SM00028">
    <property type="entry name" value="TPR"/>
    <property type="match status" value="4"/>
</dbReference>
<dbReference type="PROSITE" id="PS50005">
    <property type="entry name" value="TPR"/>
    <property type="match status" value="2"/>
</dbReference>
<accession>D2R4R0</accession>
<feature type="repeat" description="TPR" evidence="3">
    <location>
        <begin position="587"/>
        <end position="620"/>
    </location>
</feature>
<dbReference type="InterPro" id="IPR051012">
    <property type="entry name" value="CellSynth/LPSAsmb/PSIAsmb"/>
</dbReference>
<dbReference type="InterPro" id="IPR011990">
    <property type="entry name" value="TPR-like_helical_dom_sf"/>
</dbReference>
<dbReference type="Gene3D" id="1.25.40.10">
    <property type="entry name" value="Tetratricopeptide repeat domain"/>
    <property type="match status" value="2"/>
</dbReference>
<dbReference type="KEGG" id="psl:Psta_2457"/>
<dbReference type="PANTHER" id="PTHR45586:SF1">
    <property type="entry name" value="LIPOPOLYSACCHARIDE ASSEMBLY PROTEIN B"/>
    <property type="match status" value="1"/>
</dbReference>
<dbReference type="InterPro" id="IPR019734">
    <property type="entry name" value="TPR_rpt"/>
</dbReference>
<evidence type="ECO:0000313" key="4">
    <source>
        <dbReference type="EMBL" id="ADB17126.1"/>
    </source>
</evidence>